<evidence type="ECO:0000256" key="4">
    <source>
        <dbReference type="ARBA" id="ARBA00023136"/>
    </source>
</evidence>
<keyword evidence="4" id="KW-0472">Membrane</keyword>
<comment type="similarity">
    <text evidence="5">Belongs to the anthrone oxygenase family.</text>
</comment>
<dbReference type="GO" id="GO:0016020">
    <property type="term" value="C:membrane"/>
    <property type="evidence" value="ECO:0007669"/>
    <property type="project" value="UniProtKB-SubCell"/>
</dbReference>
<evidence type="ECO:0000256" key="5">
    <source>
        <dbReference type="ARBA" id="ARBA00034313"/>
    </source>
</evidence>
<dbReference type="EMBL" id="MU864681">
    <property type="protein sequence ID" value="KAK4182325.1"/>
    <property type="molecule type" value="Genomic_DNA"/>
</dbReference>
<keyword evidence="7" id="KW-1185">Reference proteome</keyword>
<evidence type="ECO:0000256" key="3">
    <source>
        <dbReference type="ARBA" id="ARBA00022989"/>
    </source>
</evidence>
<dbReference type="PANTHER" id="PTHR35042:SF1">
    <property type="entry name" value="DUF1772-DOMAIN-CONTAINING PROTEIN"/>
    <property type="match status" value="1"/>
</dbReference>
<dbReference type="Pfam" id="PF08592">
    <property type="entry name" value="Anthrone_oxy"/>
    <property type="match status" value="1"/>
</dbReference>
<gene>
    <name evidence="6" type="ORF">QBC35DRAFT_510186</name>
</gene>
<protein>
    <submittedName>
        <fullName evidence="6">Uncharacterized protein</fullName>
    </submittedName>
</protein>
<dbReference type="AlphaFoldDB" id="A0AAN6WI49"/>
<dbReference type="Proteomes" id="UP001302126">
    <property type="component" value="Unassembled WGS sequence"/>
</dbReference>
<keyword evidence="3" id="KW-1133">Transmembrane helix</keyword>
<dbReference type="PANTHER" id="PTHR35042">
    <property type="entry name" value="ANTHRONE OXYGENASE ENCC"/>
    <property type="match status" value="1"/>
</dbReference>
<name>A0AAN6WI49_9PEZI</name>
<comment type="subcellular location">
    <subcellularLocation>
        <location evidence="1">Membrane</location>
        <topology evidence="1">Multi-pass membrane protein</topology>
    </subcellularLocation>
</comment>
<evidence type="ECO:0000256" key="1">
    <source>
        <dbReference type="ARBA" id="ARBA00004141"/>
    </source>
</evidence>
<organism evidence="6 7">
    <name type="scientific">Podospora australis</name>
    <dbReference type="NCBI Taxonomy" id="1536484"/>
    <lineage>
        <taxon>Eukaryota</taxon>
        <taxon>Fungi</taxon>
        <taxon>Dikarya</taxon>
        <taxon>Ascomycota</taxon>
        <taxon>Pezizomycotina</taxon>
        <taxon>Sordariomycetes</taxon>
        <taxon>Sordariomycetidae</taxon>
        <taxon>Sordariales</taxon>
        <taxon>Podosporaceae</taxon>
        <taxon>Podospora</taxon>
    </lineage>
</organism>
<keyword evidence="2" id="KW-0812">Transmembrane</keyword>
<evidence type="ECO:0000313" key="7">
    <source>
        <dbReference type="Proteomes" id="UP001302126"/>
    </source>
</evidence>
<reference evidence="6" key="1">
    <citation type="journal article" date="2023" name="Mol. Phylogenet. Evol.">
        <title>Genome-scale phylogeny and comparative genomics of the fungal order Sordariales.</title>
        <authorList>
            <person name="Hensen N."/>
            <person name="Bonometti L."/>
            <person name="Westerberg I."/>
            <person name="Brannstrom I.O."/>
            <person name="Guillou S."/>
            <person name="Cros-Aarteil S."/>
            <person name="Calhoun S."/>
            <person name="Haridas S."/>
            <person name="Kuo A."/>
            <person name="Mondo S."/>
            <person name="Pangilinan J."/>
            <person name="Riley R."/>
            <person name="LaButti K."/>
            <person name="Andreopoulos B."/>
            <person name="Lipzen A."/>
            <person name="Chen C."/>
            <person name="Yan M."/>
            <person name="Daum C."/>
            <person name="Ng V."/>
            <person name="Clum A."/>
            <person name="Steindorff A."/>
            <person name="Ohm R.A."/>
            <person name="Martin F."/>
            <person name="Silar P."/>
            <person name="Natvig D.O."/>
            <person name="Lalanne C."/>
            <person name="Gautier V."/>
            <person name="Ament-Velasquez S.L."/>
            <person name="Kruys A."/>
            <person name="Hutchinson M.I."/>
            <person name="Powell A.J."/>
            <person name="Barry K."/>
            <person name="Miller A.N."/>
            <person name="Grigoriev I.V."/>
            <person name="Debuchy R."/>
            <person name="Gladieux P."/>
            <person name="Hiltunen Thoren M."/>
            <person name="Johannesson H."/>
        </authorList>
    </citation>
    <scope>NUCLEOTIDE SEQUENCE</scope>
    <source>
        <strain evidence="6">PSN309</strain>
    </source>
</reference>
<comment type="caution">
    <text evidence="6">The sequence shown here is derived from an EMBL/GenBank/DDBJ whole genome shotgun (WGS) entry which is preliminary data.</text>
</comment>
<evidence type="ECO:0000313" key="6">
    <source>
        <dbReference type="EMBL" id="KAK4182325.1"/>
    </source>
</evidence>
<evidence type="ECO:0000256" key="2">
    <source>
        <dbReference type="ARBA" id="ARBA00022692"/>
    </source>
</evidence>
<proteinExistence type="inferred from homology"/>
<sequence>MAPSTLPLDAAVTGTTIAASFILLGNAITQSFMGVPALLVDFPRPSSPEHSAAAKHLGRQWPIFWHMGNIFFRPISTLGIFGYAYAAYAAHSRAASLLGSNSTETARALGLADWRVFAISAACHLVTVIHSALNMQPLNNKIDGLKDVKASGVDESLAEYWARRWIKLNGVRMVMPFVAGSLALSQVVRAAR</sequence>
<accession>A0AAN6WI49</accession>
<reference evidence="6" key="2">
    <citation type="submission" date="2023-05" db="EMBL/GenBank/DDBJ databases">
        <authorList>
            <consortium name="Lawrence Berkeley National Laboratory"/>
            <person name="Steindorff A."/>
            <person name="Hensen N."/>
            <person name="Bonometti L."/>
            <person name="Westerberg I."/>
            <person name="Brannstrom I.O."/>
            <person name="Guillou S."/>
            <person name="Cros-Aarteil S."/>
            <person name="Calhoun S."/>
            <person name="Haridas S."/>
            <person name="Kuo A."/>
            <person name="Mondo S."/>
            <person name="Pangilinan J."/>
            <person name="Riley R."/>
            <person name="Labutti K."/>
            <person name="Andreopoulos B."/>
            <person name="Lipzen A."/>
            <person name="Chen C."/>
            <person name="Yanf M."/>
            <person name="Daum C."/>
            <person name="Ng V."/>
            <person name="Clum A."/>
            <person name="Ohm R."/>
            <person name="Martin F."/>
            <person name="Silar P."/>
            <person name="Natvig D."/>
            <person name="Lalanne C."/>
            <person name="Gautier V."/>
            <person name="Ament-Velasquez S.L."/>
            <person name="Kruys A."/>
            <person name="Hutchinson M.I."/>
            <person name="Powell A.J."/>
            <person name="Barry K."/>
            <person name="Miller A.N."/>
            <person name="Grigoriev I.V."/>
            <person name="Debuchy R."/>
            <person name="Gladieux P."/>
            <person name="Thoren M.H."/>
            <person name="Johannesson H."/>
        </authorList>
    </citation>
    <scope>NUCLEOTIDE SEQUENCE</scope>
    <source>
        <strain evidence="6">PSN309</strain>
    </source>
</reference>
<dbReference type="InterPro" id="IPR013901">
    <property type="entry name" value="Anthrone_oxy"/>
</dbReference>